<evidence type="ECO:0000313" key="2">
    <source>
        <dbReference type="Proteomes" id="UP001165960"/>
    </source>
</evidence>
<sequence length="99" mass="11042">MNQSDGSVNLQPLSPNQERYQFGLLIPTPVIPRLQTVHGTRHPLVAQWLSPYNCCLPQIKYWILIGSVATHLSPPKPMPASMLYHHWVKVAAPSLSSCS</sequence>
<accession>A0ACC2TGE4</accession>
<gene>
    <name evidence="1" type="ORF">DSO57_1012965</name>
</gene>
<name>A0ACC2TGE4_9FUNG</name>
<keyword evidence="2" id="KW-1185">Reference proteome</keyword>
<organism evidence="1 2">
    <name type="scientific">Entomophthora muscae</name>
    <dbReference type="NCBI Taxonomy" id="34485"/>
    <lineage>
        <taxon>Eukaryota</taxon>
        <taxon>Fungi</taxon>
        <taxon>Fungi incertae sedis</taxon>
        <taxon>Zoopagomycota</taxon>
        <taxon>Entomophthoromycotina</taxon>
        <taxon>Entomophthoromycetes</taxon>
        <taxon>Entomophthorales</taxon>
        <taxon>Entomophthoraceae</taxon>
        <taxon>Entomophthora</taxon>
    </lineage>
</organism>
<dbReference type="Proteomes" id="UP001165960">
    <property type="component" value="Unassembled WGS sequence"/>
</dbReference>
<comment type="caution">
    <text evidence="1">The sequence shown here is derived from an EMBL/GenBank/DDBJ whole genome shotgun (WGS) entry which is preliminary data.</text>
</comment>
<dbReference type="EMBL" id="QTSX02002887">
    <property type="protein sequence ID" value="KAJ9073744.1"/>
    <property type="molecule type" value="Genomic_DNA"/>
</dbReference>
<proteinExistence type="predicted"/>
<reference evidence="1" key="1">
    <citation type="submission" date="2022-04" db="EMBL/GenBank/DDBJ databases">
        <title>Genome of the entomopathogenic fungus Entomophthora muscae.</title>
        <authorList>
            <person name="Elya C."/>
            <person name="Lovett B.R."/>
            <person name="Lee E."/>
            <person name="Macias A.M."/>
            <person name="Hajek A.E."/>
            <person name="De Bivort B.L."/>
            <person name="Kasson M.T."/>
            <person name="De Fine Licht H.H."/>
            <person name="Stajich J.E."/>
        </authorList>
    </citation>
    <scope>NUCLEOTIDE SEQUENCE</scope>
    <source>
        <strain evidence="1">Berkeley</strain>
    </source>
</reference>
<protein>
    <submittedName>
        <fullName evidence="1">Uncharacterized protein</fullName>
    </submittedName>
</protein>
<evidence type="ECO:0000313" key="1">
    <source>
        <dbReference type="EMBL" id="KAJ9073744.1"/>
    </source>
</evidence>